<dbReference type="AlphaFoldDB" id="A0A3P7M0C3"/>
<keyword evidence="4" id="KW-0813">Transport</keyword>
<comment type="similarity">
    <text evidence="4">Belongs to the copper transporter (Ctr) (TC 1.A.56) family. SLC31A subfamily.</text>
</comment>
<dbReference type="GO" id="GO:0005375">
    <property type="term" value="F:copper ion transmembrane transporter activity"/>
    <property type="evidence" value="ECO:0007669"/>
    <property type="project" value="UniProtKB-UniRule"/>
</dbReference>
<keyword evidence="4" id="KW-0186">Copper</keyword>
<gene>
    <name evidence="5" type="ORF">DILT_LOCUS7632</name>
</gene>
<keyword evidence="4" id="KW-0406">Ion transport</keyword>
<dbReference type="PANTHER" id="PTHR12483">
    <property type="entry name" value="SOLUTE CARRIER FAMILY 31 COPPER TRANSPORTERS"/>
    <property type="match status" value="1"/>
</dbReference>
<comment type="subcellular location">
    <subcellularLocation>
        <location evidence="4">Membrane</location>
        <topology evidence="4">Multi-pass membrane protein</topology>
    </subcellularLocation>
</comment>
<name>A0A3P7M0C3_DIBLA</name>
<keyword evidence="2 4" id="KW-1133">Transmembrane helix</keyword>
<organism evidence="5 6">
    <name type="scientific">Dibothriocephalus latus</name>
    <name type="common">Fish tapeworm</name>
    <name type="synonym">Diphyllobothrium latum</name>
    <dbReference type="NCBI Taxonomy" id="60516"/>
    <lineage>
        <taxon>Eukaryota</taxon>
        <taxon>Metazoa</taxon>
        <taxon>Spiralia</taxon>
        <taxon>Lophotrochozoa</taxon>
        <taxon>Platyhelminthes</taxon>
        <taxon>Cestoda</taxon>
        <taxon>Eucestoda</taxon>
        <taxon>Diphyllobothriidea</taxon>
        <taxon>Diphyllobothriidae</taxon>
        <taxon>Dibothriocephalus</taxon>
    </lineage>
</organism>
<reference evidence="5 6" key="1">
    <citation type="submission" date="2018-11" db="EMBL/GenBank/DDBJ databases">
        <authorList>
            <consortium name="Pathogen Informatics"/>
        </authorList>
    </citation>
    <scope>NUCLEOTIDE SEQUENCE [LARGE SCALE GENOMIC DNA]</scope>
</reference>
<evidence type="ECO:0000256" key="4">
    <source>
        <dbReference type="RuleBase" id="RU367022"/>
    </source>
</evidence>
<accession>A0A3P7M0C3</accession>
<evidence type="ECO:0000313" key="6">
    <source>
        <dbReference type="Proteomes" id="UP000281553"/>
    </source>
</evidence>
<evidence type="ECO:0000256" key="1">
    <source>
        <dbReference type="ARBA" id="ARBA00022692"/>
    </source>
</evidence>
<keyword evidence="1 4" id="KW-0812">Transmembrane</keyword>
<dbReference type="OrthoDB" id="161814at2759"/>
<keyword evidence="4" id="KW-0187">Copper transport</keyword>
<proteinExistence type="inferred from homology"/>
<evidence type="ECO:0000256" key="3">
    <source>
        <dbReference type="ARBA" id="ARBA00023136"/>
    </source>
</evidence>
<protein>
    <recommendedName>
        <fullName evidence="4">Copper transport protein</fullName>
    </recommendedName>
</protein>
<dbReference type="EMBL" id="UYRU01052296">
    <property type="protein sequence ID" value="VDN11801.1"/>
    <property type="molecule type" value="Genomic_DNA"/>
</dbReference>
<evidence type="ECO:0000256" key="2">
    <source>
        <dbReference type="ARBA" id="ARBA00022989"/>
    </source>
</evidence>
<keyword evidence="3 4" id="KW-0472">Membrane</keyword>
<dbReference type="PANTHER" id="PTHR12483:SF115">
    <property type="entry name" value="COPPER TRANSPORT PROTEIN"/>
    <property type="match status" value="1"/>
</dbReference>
<keyword evidence="6" id="KW-1185">Reference proteome</keyword>
<dbReference type="Pfam" id="PF04145">
    <property type="entry name" value="Ctr"/>
    <property type="match status" value="1"/>
</dbReference>
<dbReference type="InterPro" id="IPR007274">
    <property type="entry name" value="Cop_transporter"/>
</dbReference>
<feature type="transmembrane region" description="Helical" evidence="4">
    <location>
        <begin position="56"/>
        <end position="73"/>
    </location>
</feature>
<dbReference type="GO" id="GO:0016020">
    <property type="term" value="C:membrane"/>
    <property type="evidence" value="ECO:0007669"/>
    <property type="project" value="UniProtKB-SubCell"/>
</dbReference>
<dbReference type="Proteomes" id="UP000281553">
    <property type="component" value="Unassembled WGS sequence"/>
</dbReference>
<sequence length="87" mass="10434">MDSLQHTIQNYQTFLHLLLVDLGYFTKIHLMQTGLHVLHLILSYMAMLIVMTYNVYMFLAIVLGAMFGYFIFFRRRFVMFNEQDCCH</sequence>
<evidence type="ECO:0000313" key="5">
    <source>
        <dbReference type="EMBL" id="VDN11801.1"/>
    </source>
</evidence>